<comment type="caution">
    <text evidence="4">The sequence shown here is derived from an EMBL/GenBank/DDBJ whole genome shotgun (WGS) entry which is preliminary data.</text>
</comment>
<feature type="domain" description="N-acetyltransferase" evidence="3">
    <location>
        <begin position="1"/>
        <end position="146"/>
    </location>
</feature>
<name>A0A1J0E5D0_PRORE</name>
<keyword evidence="2" id="KW-0012">Acyltransferase</keyword>
<dbReference type="InterPro" id="IPR000182">
    <property type="entry name" value="GNAT_dom"/>
</dbReference>
<dbReference type="Gene3D" id="3.40.630.30">
    <property type="match status" value="1"/>
</dbReference>
<dbReference type="OrthoDB" id="9789605at2"/>
<evidence type="ECO:0000256" key="1">
    <source>
        <dbReference type="ARBA" id="ARBA00022679"/>
    </source>
</evidence>
<dbReference type="EMBL" id="SHDO01000005">
    <property type="protein sequence ID" value="MBX6979538.1"/>
    <property type="molecule type" value="Genomic_DNA"/>
</dbReference>
<dbReference type="RefSeq" id="WP_042847992.1">
    <property type="nucleotide sequence ID" value="NZ_ABEXNG020000116.1"/>
</dbReference>
<protein>
    <submittedName>
        <fullName evidence="4">GNAT family N-acetyltransferase</fullName>
    </submittedName>
</protein>
<sequence length="148" mass="16798">MIVQTATRAHDNEIIRVWESSVRATHHFLPEEKIAELKVAIKDIYLPNLAVFVTFDDLGNMIGFLGCDEHRLEMLFISPENRGQGTGKKLLQYAIDTLGITELDVNEQNPQAIGFYQHMGFTQYARSELDGEGNPYPILHMRLNPVAQ</sequence>
<dbReference type="KEGG" id="prg:RB151_014120"/>
<dbReference type="GO" id="GO:0016747">
    <property type="term" value="F:acyltransferase activity, transferring groups other than amino-acyl groups"/>
    <property type="evidence" value="ECO:0007669"/>
    <property type="project" value="InterPro"/>
</dbReference>
<dbReference type="AlphaFoldDB" id="A0A1J0E5D0"/>
<keyword evidence="1" id="KW-0808">Transferase</keyword>
<dbReference type="InterPro" id="IPR016181">
    <property type="entry name" value="Acyl_CoA_acyltransferase"/>
</dbReference>
<reference evidence="4" key="1">
    <citation type="submission" date="2019-02" db="EMBL/GenBank/DDBJ databases">
        <title>Genomic characterization of isolates from hospital effluents in KZN, South Africa.</title>
        <authorList>
            <person name="Ntshobeni N."/>
            <person name="Allam M."/>
            <person name="Ismail A."/>
            <person name="Amoako D."/>
            <person name="Essack S."/>
            <person name="Chenia H."/>
        </authorList>
    </citation>
    <scope>NUCLEOTIDE SEQUENCE</scope>
    <source>
        <strain evidence="4">AFE97_S1</strain>
    </source>
</reference>
<organism evidence="4 5">
    <name type="scientific">Providencia rettgeri</name>
    <dbReference type="NCBI Taxonomy" id="587"/>
    <lineage>
        <taxon>Bacteria</taxon>
        <taxon>Pseudomonadati</taxon>
        <taxon>Pseudomonadota</taxon>
        <taxon>Gammaproteobacteria</taxon>
        <taxon>Enterobacterales</taxon>
        <taxon>Morganellaceae</taxon>
        <taxon>Providencia</taxon>
    </lineage>
</organism>
<accession>A0A1J0E5D0</accession>
<evidence type="ECO:0000256" key="2">
    <source>
        <dbReference type="ARBA" id="ARBA00023315"/>
    </source>
</evidence>
<evidence type="ECO:0000313" key="5">
    <source>
        <dbReference type="Proteomes" id="UP000824410"/>
    </source>
</evidence>
<dbReference type="Pfam" id="PF13508">
    <property type="entry name" value="Acetyltransf_7"/>
    <property type="match status" value="1"/>
</dbReference>
<evidence type="ECO:0000259" key="3">
    <source>
        <dbReference type="PROSITE" id="PS51186"/>
    </source>
</evidence>
<gene>
    <name evidence="4" type="ORF">EX242_04560</name>
</gene>
<dbReference type="CDD" id="cd04301">
    <property type="entry name" value="NAT_SF"/>
    <property type="match status" value="1"/>
</dbReference>
<dbReference type="PANTHER" id="PTHR43800">
    <property type="entry name" value="PEPTIDYL-LYSINE N-ACETYLTRANSFERASE YJAB"/>
    <property type="match status" value="1"/>
</dbReference>
<proteinExistence type="predicted"/>
<dbReference type="PROSITE" id="PS51186">
    <property type="entry name" value="GNAT"/>
    <property type="match status" value="1"/>
</dbReference>
<evidence type="ECO:0000313" key="4">
    <source>
        <dbReference type="EMBL" id="MBX6979538.1"/>
    </source>
</evidence>
<dbReference type="PANTHER" id="PTHR43800:SF1">
    <property type="entry name" value="PEPTIDYL-LYSINE N-ACETYLTRANSFERASE YJAB"/>
    <property type="match status" value="1"/>
</dbReference>
<dbReference type="Proteomes" id="UP000824410">
    <property type="component" value="Unassembled WGS sequence"/>
</dbReference>
<dbReference type="SUPFAM" id="SSF55729">
    <property type="entry name" value="Acyl-CoA N-acyltransferases (Nat)"/>
    <property type="match status" value="1"/>
</dbReference>